<proteinExistence type="predicted"/>
<evidence type="ECO:0000313" key="2">
    <source>
        <dbReference type="Proteomes" id="UP000199365"/>
    </source>
</evidence>
<dbReference type="EMBL" id="FNKX01000003">
    <property type="protein sequence ID" value="SDR60525.1"/>
    <property type="molecule type" value="Genomic_DNA"/>
</dbReference>
<protein>
    <recommendedName>
        <fullName evidence="3">DUF3331 domain-containing protein</fullName>
    </recommendedName>
</protein>
<keyword evidence="2" id="KW-1185">Reference proteome</keyword>
<name>A0A1H1KFG0_9BURK</name>
<dbReference type="Pfam" id="PF11811">
    <property type="entry name" value="DUF3331"/>
    <property type="match status" value="1"/>
</dbReference>
<dbReference type="Proteomes" id="UP000199365">
    <property type="component" value="Unassembled WGS sequence"/>
</dbReference>
<gene>
    <name evidence="1" type="ORF">SAMN05445850_7367</name>
</gene>
<dbReference type="STRING" id="157910.SAMN05445850_7367"/>
<sequence>MNRAVDPWSMTVTRLGDWKLNERATAHGSALNGSSVRQSIASTDKPIIRVLDQPSAQTLIVSWCDARSGHYGYQTWCEVVARVPGICALTGRLIEIGDAIYRPRLTGPTPANAHAMICARSVSLIEQPI</sequence>
<dbReference type="InterPro" id="IPR021769">
    <property type="entry name" value="DUF3331"/>
</dbReference>
<organism evidence="1 2">
    <name type="scientific">Paraburkholderia tuberum</name>
    <dbReference type="NCBI Taxonomy" id="157910"/>
    <lineage>
        <taxon>Bacteria</taxon>
        <taxon>Pseudomonadati</taxon>
        <taxon>Pseudomonadota</taxon>
        <taxon>Betaproteobacteria</taxon>
        <taxon>Burkholderiales</taxon>
        <taxon>Burkholderiaceae</taxon>
        <taxon>Paraburkholderia</taxon>
    </lineage>
</organism>
<accession>A0A1H1KFG0</accession>
<reference evidence="2" key="1">
    <citation type="submission" date="2016-10" db="EMBL/GenBank/DDBJ databases">
        <authorList>
            <person name="Varghese N."/>
            <person name="Submissions S."/>
        </authorList>
    </citation>
    <scope>NUCLEOTIDE SEQUENCE [LARGE SCALE GENOMIC DNA]</scope>
    <source>
        <strain evidence="2">DUS833</strain>
    </source>
</reference>
<dbReference type="AlphaFoldDB" id="A0A1H1KFG0"/>
<evidence type="ECO:0008006" key="3">
    <source>
        <dbReference type="Google" id="ProtNLM"/>
    </source>
</evidence>
<evidence type="ECO:0000313" key="1">
    <source>
        <dbReference type="EMBL" id="SDR60525.1"/>
    </source>
</evidence>